<dbReference type="PANTHER" id="PTHR45138:SF24">
    <property type="entry name" value="DIGUANYLATE CYCLASE DGCC-RELATED"/>
    <property type="match status" value="1"/>
</dbReference>
<dbReference type="AlphaFoldDB" id="A0A9D2NG73"/>
<dbReference type="EC" id="2.7.7.65" evidence="3"/>
<keyword evidence="3" id="KW-0808">Transferase</keyword>
<dbReference type="InterPro" id="IPR050469">
    <property type="entry name" value="Diguanylate_Cyclase"/>
</dbReference>
<keyword evidence="1" id="KW-0472">Membrane</keyword>
<dbReference type="SUPFAM" id="SSF55785">
    <property type="entry name" value="PYP-like sensor domain (PAS domain)"/>
    <property type="match status" value="1"/>
</dbReference>
<dbReference type="InterPro" id="IPR000160">
    <property type="entry name" value="GGDEF_dom"/>
</dbReference>
<gene>
    <name evidence="3" type="ORF">H9761_14510</name>
</gene>
<feature type="transmembrane region" description="Helical" evidence="1">
    <location>
        <begin position="58"/>
        <end position="77"/>
    </location>
</feature>
<dbReference type="CDD" id="cd01949">
    <property type="entry name" value="GGDEF"/>
    <property type="match status" value="1"/>
</dbReference>
<feature type="transmembrane region" description="Helical" evidence="1">
    <location>
        <begin position="21"/>
        <end position="46"/>
    </location>
</feature>
<dbReference type="PROSITE" id="PS50887">
    <property type="entry name" value="GGDEF"/>
    <property type="match status" value="1"/>
</dbReference>
<comment type="caution">
    <text evidence="3">The sequence shown here is derived from an EMBL/GenBank/DDBJ whole genome shotgun (WGS) entry which is preliminary data.</text>
</comment>
<feature type="transmembrane region" description="Helical" evidence="1">
    <location>
        <begin position="115"/>
        <end position="134"/>
    </location>
</feature>
<feature type="transmembrane region" description="Helical" evidence="1">
    <location>
        <begin position="166"/>
        <end position="184"/>
    </location>
</feature>
<evidence type="ECO:0000259" key="2">
    <source>
        <dbReference type="PROSITE" id="PS50887"/>
    </source>
</evidence>
<proteinExistence type="predicted"/>
<keyword evidence="1" id="KW-0812">Transmembrane</keyword>
<reference evidence="3" key="1">
    <citation type="journal article" date="2021" name="PeerJ">
        <title>Extensive microbial diversity within the chicken gut microbiome revealed by metagenomics and culture.</title>
        <authorList>
            <person name="Gilroy R."/>
            <person name="Ravi A."/>
            <person name="Getino M."/>
            <person name="Pursley I."/>
            <person name="Horton D.L."/>
            <person name="Alikhan N.F."/>
            <person name="Baker D."/>
            <person name="Gharbi K."/>
            <person name="Hall N."/>
            <person name="Watson M."/>
            <person name="Adriaenssens E.M."/>
            <person name="Foster-Nyarko E."/>
            <person name="Jarju S."/>
            <person name="Secka A."/>
            <person name="Antonio M."/>
            <person name="Oren A."/>
            <person name="Chaudhuri R.R."/>
            <person name="La Ragione R."/>
            <person name="Hildebrand F."/>
            <person name="Pallen M.J."/>
        </authorList>
    </citation>
    <scope>NUCLEOTIDE SEQUENCE</scope>
    <source>
        <strain evidence="3">USAMLcec2-132</strain>
    </source>
</reference>
<dbReference type="SUPFAM" id="SSF55073">
    <property type="entry name" value="Nucleotide cyclase"/>
    <property type="match status" value="1"/>
</dbReference>
<evidence type="ECO:0000313" key="3">
    <source>
        <dbReference type="EMBL" id="HJC24892.1"/>
    </source>
</evidence>
<dbReference type="GO" id="GO:0052621">
    <property type="term" value="F:diguanylate cyclase activity"/>
    <property type="evidence" value="ECO:0007669"/>
    <property type="project" value="UniProtKB-EC"/>
</dbReference>
<dbReference type="SMART" id="SM00267">
    <property type="entry name" value="GGDEF"/>
    <property type="match status" value="1"/>
</dbReference>
<reference evidence="3" key="2">
    <citation type="submission" date="2021-04" db="EMBL/GenBank/DDBJ databases">
        <authorList>
            <person name="Gilroy R."/>
        </authorList>
    </citation>
    <scope>NUCLEOTIDE SEQUENCE</scope>
    <source>
        <strain evidence="3">USAMLcec2-132</strain>
    </source>
</reference>
<name>A0A9D2NG73_9FIRM</name>
<dbReference type="GO" id="GO:0005886">
    <property type="term" value="C:plasma membrane"/>
    <property type="evidence" value="ECO:0007669"/>
    <property type="project" value="TreeGrafter"/>
</dbReference>
<dbReference type="InterPro" id="IPR043128">
    <property type="entry name" value="Rev_trsase/Diguanyl_cyclase"/>
</dbReference>
<dbReference type="InterPro" id="IPR029787">
    <property type="entry name" value="Nucleotide_cyclase"/>
</dbReference>
<dbReference type="GO" id="GO:1902201">
    <property type="term" value="P:negative regulation of bacterial-type flagellum-dependent cell motility"/>
    <property type="evidence" value="ECO:0007669"/>
    <property type="project" value="TreeGrafter"/>
</dbReference>
<keyword evidence="3" id="KW-0548">Nucleotidyltransferase</keyword>
<organism evidence="3 4">
    <name type="scientific">Candidatus Eisenbergiella merdavium</name>
    <dbReference type="NCBI Taxonomy" id="2838551"/>
    <lineage>
        <taxon>Bacteria</taxon>
        <taxon>Bacillati</taxon>
        <taxon>Bacillota</taxon>
        <taxon>Clostridia</taxon>
        <taxon>Lachnospirales</taxon>
        <taxon>Lachnospiraceae</taxon>
        <taxon>Eisenbergiella</taxon>
    </lineage>
</organism>
<dbReference type="GO" id="GO:0043709">
    <property type="term" value="P:cell adhesion involved in single-species biofilm formation"/>
    <property type="evidence" value="ECO:0007669"/>
    <property type="project" value="TreeGrafter"/>
</dbReference>
<dbReference type="Gene3D" id="3.30.70.270">
    <property type="match status" value="1"/>
</dbReference>
<protein>
    <submittedName>
        <fullName evidence="3">Diguanylate cyclase</fullName>
        <ecNumber evidence="3">2.7.7.65</ecNumber>
    </submittedName>
</protein>
<dbReference type="InterPro" id="IPR035965">
    <property type="entry name" value="PAS-like_dom_sf"/>
</dbReference>
<dbReference type="Pfam" id="PF00990">
    <property type="entry name" value="GGDEF"/>
    <property type="match status" value="1"/>
</dbReference>
<feature type="transmembrane region" description="Helical" evidence="1">
    <location>
        <begin position="89"/>
        <end position="109"/>
    </location>
</feature>
<keyword evidence="1" id="KW-1133">Transmembrane helix</keyword>
<dbReference type="Gene3D" id="3.30.450.20">
    <property type="entry name" value="PAS domain"/>
    <property type="match status" value="1"/>
</dbReference>
<dbReference type="PANTHER" id="PTHR45138">
    <property type="entry name" value="REGULATORY COMPONENTS OF SENSORY TRANSDUCTION SYSTEM"/>
    <property type="match status" value="1"/>
</dbReference>
<dbReference type="Proteomes" id="UP000823891">
    <property type="component" value="Unassembled WGS sequence"/>
</dbReference>
<feature type="domain" description="GGDEF" evidence="2">
    <location>
        <begin position="373"/>
        <end position="504"/>
    </location>
</feature>
<feature type="transmembrane region" description="Helical" evidence="1">
    <location>
        <begin position="141"/>
        <end position="160"/>
    </location>
</feature>
<evidence type="ECO:0000256" key="1">
    <source>
        <dbReference type="SAM" id="Phobius"/>
    </source>
</evidence>
<dbReference type="EMBL" id="DWWS01000050">
    <property type="protein sequence ID" value="HJC24892.1"/>
    <property type="molecule type" value="Genomic_DNA"/>
</dbReference>
<evidence type="ECO:0000313" key="4">
    <source>
        <dbReference type="Proteomes" id="UP000823891"/>
    </source>
</evidence>
<accession>A0A9D2NG73</accession>
<dbReference type="NCBIfam" id="TIGR00254">
    <property type="entry name" value="GGDEF"/>
    <property type="match status" value="1"/>
</dbReference>
<sequence length="504" mass="57645">MREQYIPAKLEQDFVEEAVRINGLVMTAVSLFAIAVEIFNVIRVLFLTRSGLTTLNNRIYFTFYLFLFAAAVSYLAVDRLMKLGTFAKYRLVLAAGSVFLLWQTLFNMYDISRSLSMGKIMAITTLVAFSAIGVMKPWYAICNLILNYALLIPYVFIVGGNDSGVLFNYLTTAGICFVIYFVRFHDIRTELIQKQEIVDISRQLAESRKQFSLSREQYALILQKSHFIAFEWNINGGEVRFSKEWEEVFGKDGLIPNAESFIRELRSLKQQYKTEILQCMENLRNGEPYQKRDLLLPVSGGEERWFELHLILQMDDEGAPVVGIGMLFDIMDQKQRILELEKELEMDNFTRLLNKTALESYGTRKLGELRETERLYMLILDMDHFKQINDSFGHPCGDYVLEQVAGLMRGAAPEGARVGRLGGDEFGVLLATSRRKEEFVEYAQNLVEGVRKIRWQDTDVKARCSIGIAALGAKEGSWMKLYGDTDKSLYMAKRAGKDCVHIIG</sequence>